<dbReference type="GO" id="GO:0005524">
    <property type="term" value="F:ATP binding"/>
    <property type="evidence" value="ECO:0007669"/>
    <property type="project" value="UniProtKB-KW"/>
</dbReference>
<dbReference type="PIRSF" id="PIRSF031134">
    <property type="entry name" value="MTRK"/>
    <property type="match status" value="1"/>
</dbReference>
<keyword evidence="6" id="KW-0418">Kinase</keyword>
<dbReference type="AlphaFoldDB" id="A0ABD1NN41"/>
<keyword evidence="7" id="KW-0067">ATP-binding</keyword>
<sequence length="454" mass="51940">MALSGEFRRLDERSVIEYVKGVPALWSKLQEADGDHQLTAKEIGDGNLNFVFIVTNTASKASIIIKQALPYIRSVGESWPLTKDRVYFEKMALEEQGRLAPHHVPQVYHFDSTMSLIAMRYLEPPHIILRKGLIAGIQYPLLARHMAHFMANTLFFTSLLFRSTLDHKREGTQFINNFVHVYNSFINNFVHVFNAFIPFPIAVAKFCGNAALCRHTQQVVFSDPYRIYNLNHWTSPYLDPDAEALRQDNLLKLEVAHLKSIFSERAQALIHGDLHTSSVMVTPQSTQVIDPEFAFYGPMGFDIGAFLGNLVLAFFAQDGLVDQPEDRKAYKEWILQTIEDTWNLFYEKFIALWDEHKDGAAEAYLPEIYNNPEVQLLAQRRYMADLFHDSLGFGAAKMIRRIVGVAHVEDFESIADAAKRATCERKALNFAKMLLKDRRKFEGIAEIISSIRLF</sequence>
<dbReference type="InterPro" id="IPR002575">
    <property type="entry name" value="Aminoglycoside_PTrfase"/>
</dbReference>
<reference evidence="9 10" key="1">
    <citation type="submission" date="2024-08" db="EMBL/GenBank/DDBJ databases">
        <title>Insights into the chromosomal genome structure of Flemingia macrophylla.</title>
        <authorList>
            <person name="Ding Y."/>
            <person name="Zhao Y."/>
            <person name="Bi W."/>
            <person name="Wu M."/>
            <person name="Zhao G."/>
            <person name="Gong Y."/>
            <person name="Li W."/>
            <person name="Zhang P."/>
        </authorList>
    </citation>
    <scope>NUCLEOTIDE SEQUENCE [LARGE SCALE GENOMIC DNA]</scope>
    <source>
        <strain evidence="9">DYQJB</strain>
        <tissue evidence="9">Leaf</tissue>
    </source>
</reference>
<protein>
    <recommendedName>
        <fullName evidence="3">S-methyl-5-thioribose kinase</fullName>
        <ecNumber evidence="3">2.7.1.100</ecNumber>
    </recommendedName>
</protein>
<feature type="domain" description="Aminoglycoside phosphotransferase" evidence="8">
    <location>
        <begin position="229"/>
        <end position="309"/>
    </location>
</feature>
<evidence type="ECO:0000256" key="1">
    <source>
        <dbReference type="ARBA" id="ARBA00010165"/>
    </source>
</evidence>
<dbReference type="EC" id="2.7.1.100" evidence="3"/>
<comment type="caution">
    <text evidence="9">The sequence shown here is derived from an EMBL/GenBank/DDBJ whole genome shotgun (WGS) entry which is preliminary data.</text>
</comment>
<dbReference type="NCBIfam" id="TIGR01767">
    <property type="entry name" value="MTRK"/>
    <property type="match status" value="1"/>
</dbReference>
<dbReference type="GO" id="GO:0046522">
    <property type="term" value="F:S-methyl-5-thioribose kinase activity"/>
    <property type="evidence" value="ECO:0007669"/>
    <property type="project" value="UniProtKB-EC"/>
</dbReference>
<keyword evidence="5" id="KW-0547">Nucleotide-binding</keyword>
<evidence type="ECO:0000313" key="10">
    <source>
        <dbReference type="Proteomes" id="UP001603857"/>
    </source>
</evidence>
<organism evidence="9 10">
    <name type="scientific">Flemingia macrophylla</name>
    <dbReference type="NCBI Taxonomy" id="520843"/>
    <lineage>
        <taxon>Eukaryota</taxon>
        <taxon>Viridiplantae</taxon>
        <taxon>Streptophyta</taxon>
        <taxon>Embryophyta</taxon>
        <taxon>Tracheophyta</taxon>
        <taxon>Spermatophyta</taxon>
        <taxon>Magnoliopsida</taxon>
        <taxon>eudicotyledons</taxon>
        <taxon>Gunneridae</taxon>
        <taxon>Pentapetalae</taxon>
        <taxon>rosids</taxon>
        <taxon>fabids</taxon>
        <taxon>Fabales</taxon>
        <taxon>Fabaceae</taxon>
        <taxon>Papilionoideae</taxon>
        <taxon>50 kb inversion clade</taxon>
        <taxon>NPAAA clade</taxon>
        <taxon>indigoferoid/millettioid clade</taxon>
        <taxon>Phaseoleae</taxon>
        <taxon>Flemingia</taxon>
    </lineage>
</organism>
<evidence type="ECO:0000313" key="9">
    <source>
        <dbReference type="EMBL" id="KAL2349560.1"/>
    </source>
</evidence>
<dbReference type="InterPro" id="IPR009212">
    <property type="entry name" value="Methylthioribose_kinase"/>
</dbReference>
<dbReference type="PANTHER" id="PTHR34273">
    <property type="entry name" value="METHYLTHIORIBOSE KINASE"/>
    <property type="match status" value="1"/>
</dbReference>
<evidence type="ECO:0000256" key="4">
    <source>
        <dbReference type="ARBA" id="ARBA00022679"/>
    </source>
</evidence>
<dbReference type="Gene3D" id="3.30.200.20">
    <property type="entry name" value="Phosphorylase Kinase, domain 1"/>
    <property type="match status" value="1"/>
</dbReference>
<dbReference type="InterPro" id="IPR011009">
    <property type="entry name" value="Kinase-like_dom_sf"/>
</dbReference>
<dbReference type="Gene3D" id="3.90.1200.10">
    <property type="match status" value="1"/>
</dbReference>
<dbReference type="Proteomes" id="UP001603857">
    <property type="component" value="Unassembled WGS sequence"/>
</dbReference>
<evidence type="ECO:0000256" key="2">
    <source>
        <dbReference type="ARBA" id="ARBA00011738"/>
    </source>
</evidence>
<dbReference type="EMBL" id="JBGMDY010000001">
    <property type="protein sequence ID" value="KAL2349560.1"/>
    <property type="molecule type" value="Genomic_DNA"/>
</dbReference>
<dbReference type="Pfam" id="PF01636">
    <property type="entry name" value="APH"/>
    <property type="match status" value="1"/>
</dbReference>
<comment type="similarity">
    <text evidence="1">Belongs to the methylthioribose kinase family.</text>
</comment>
<gene>
    <name evidence="9" type="ORF">Fmac_003560</name>
</gene>
<evidence type="ECO:0000256" key="7">
    <source>
        <dbReference type="ARBA" id="ARBA00022840"/>
    </source>
</evidence>
<evidence type="ECO:0000259" key="8">
    <source>
        <dbReference type="Pfam" id="PF01636"/>
    </source>
</evidence>
<proteinExistence type="inferred from homology"/>
<evidence type="ECO:0000256" key="3">
    <source>
        <dbReference type="ARBA" id="ARBA00012128"/>
    </source>
</evidence>
<keyword evidence="4" id="KW-0808">Transferase</keyword>
<comment type="subunit">
    <text evidence="2">Homodimer.</text>
</comment>
<name>A0ABD1NN41_9FABA</name>
<keyword evidence="10" id="KW-1185">Reference proteome</keyword>
<evidence type="ECO:0000256" key="5">
    <source>
        <dbReference type="ARBA" id="ARBA00022741"/>
    </source>
</evidence>
<accession>A0ABD1NN41</accession>
<dbReference type="SUPFAM" id="SSF56112">
    <property type="entry name" value="Protein kinase-like (PK-like)"/>
    <property type="match status" value="1"/>
</dbReference>
<evidence type="ECO:0000256" key="6">
    <source>
        <dbReference type="ARBA" id="ARBA00022777"/>
    </source>
</evidence>
<dbReference type="PANTHER" id="PTHR34273:SF2">
    <property type="entry name" value="METHYLTHIORIBOSE KINASE"/>
    <property type="match status" value="1"/>
</dbReference>